<dbReference type="SUPFAM" id="SSF49764">
    <property type="entry name" value="HSP20-like chaperones"/>
    <property type="match status" value="1"/>
</dbReference>
<dbReference type="Gene3D" id="2.60.40.790">
    <property type="match status" value="1"/>
</dbReference>
<dbReference type="InterPro" id="IPR031107">
    <property type="entry name" value="Small_HSP"/>
</dbReference>
<comment type="similarity">
    <text evidence="1 2">Belongs to the small heat shock protein (HSP20) family.</text>
</comment>
<dbReference type="PROSITE" id="PS01031">
    <property type="entry name" value="SHSP"/>
    <property type="match status" value="1"/>
</dbReference>
<keyword evidence="5" id="KW-1185">Reference proteome</keyword>
<evidence type="ECO:0000256" key="2">
    <source>
        <dbReference type="RuleBase" id="RU003616"/>
    </source>
</evidence>
<protein>
    <recommendedName>
        <fullName evidence="3">SHSP domain-containing protein</fullName>
    </recommendedName>
</protein>
<evidence type="ECO:0000256" key="1">
    <source>
        <dbReference type="PROSITE-ProRule" id="PRU00285"/>
    </source>
</evidence>
<organism evidence="4 5">
    <name type="scientific">Gangjinia marincola</name>
    <dbReference type="NCBI Taxonomy" id="578463"/>
    <lineage>
        <taxon>Bacteria</taxon>
        <taxon>Pseudomonadati</taxon>
        <taxon>Bacteroidota</taxon>
        <taxon>Flavobacteriia</taxon>
        <taxon>Flavobacteriales</taxon>
        <taxon>Flavobacteriaceae</taxon>
        <taxon>Gangjinia</taxon>
    </lineage>
</organism>
<comment type="caution">
    <text evidence="4">The sequence shown here is derived from an EMBL/GenBank/DDBJ whole genome shotgun (WGS) entry which is preliminary data.</text>
</comment>
<dbReference type="Pfam" id="PF00011">
    <property type="entry name" value="HSP20"/>
    <property type="match status" value="1"/>
</dbReference>
<evidence type="ECO:0000313" key="5">
    <source>
        <dbReference type="Proteomes" id="UP001500507"/>
    </source>
</evidence>
<sequence length="157" mass="18009">MSNLVNTERNGLRRRANYSTFPSLSSWMSDILGSDINTLMTSNFNTGMTLPATNIKETDDAYMVEVAIPGMKKEDFDIEIDQNILTISNEQEFEDSEEKESYTRREFGYSSFKRSFTLPETADDEKISANYENGILAIEIPKREEAKQKPARRIDIK</sequence>
<dbReference type="CDD" id="cd06464">
    <property type="entry name" value="ACD_sHsps-like"/>
    <property type="match status" value="1"/>
</dbReference>
<dbReference type="RefSeq" id="WP_343767857.1">
    <property type="nucleotide sequence ID" value="NZ_BAAAFG010000016.1"/>
</dbReference>
<dbReference type="EMBL" id="BAAAFG010000016">
    <property type="protein sequence ID" value="GAA0873186.1"/>
    <property type="molecule type" value="Genomic_DNA"/>
</dbReference>
<evidence type="ECO:0000259" key="3">
    <source>
        <dbReference type="PROSITE" id="PS01031"/>
    </source>
</evidence>
<feature type="domain" description="SHSP" evidence="3">
    <location>
        <begin position="43"/>
        <end position="157"/>
    </location>
</feature>
<proteinExistence type="inferred from homology"/>
<dbReference type="InterPro" id="IPR002068">
    <property type="entry name" value="A-crystallin/Hsp20_dom"/>
</dbReference>
<dbReference type="InterPro" id="IPR008978">
    <property type="entry name" value="HSP20-like_chaperone"/>
</dbReference>
<gene>
    <name evidence="4" type="ORF">GCM10009117_23330</name>
</gene>
<evidence type="ECO:0000313" key="4">
    <source>
        <dbReference type="EMBL" id="GAA0873186.1"/>
    </source>
</evidence>
<name>A0ABP3XYW2_9FLAO</name>
<dbReference type="Proteomes" id="UP001500507">
    <property type="component" value="Unassembled WGS sequence"/>
</dbReference>
<accession>A0ABP3XYW2</accession>
<reference evidence="5" key="1">
    <citation type="journal article" date="2019" name="Int. J. Syst. Evol. Microbiol.">
        <title>The Global Catalogue of Microorganisms (GCM) 10K type strain sequencing project: providing services to taxonomists for standard genome sequencing and annotation.</title>
        <authorList>
            <consortium name="The Broad Institute Genomics Platform"/>
            <consortium name="The Broad Institute Genome Sequencing Center for Infectious Disease"/>
            <person name="Wu L."/>
            <person name="Ma J."/>
        </authorList>
    </citation>
    <scope>NUCLEOTIDE SEQUENCE [LARGE SCALE GENOMIC DNA]</scope>
    <source>
        <strain evidence="5">JCM 16082</strain>
    </source>
</reference>
<dbReference type="PANTHER" id="PTHR11527">
    <property type="entry name" value="HEAT-SHOCK PROTEIN 20 FAMILY MEMBER"/>
    <property type="match status" value="1"/>
</dbReference>